<dbReference type="InterPro" id="IPR011852">
    <property type="entry name" value="TRAP_TAXI"/>
</dbReference>
<protein>
    <submittedName>
        <fullName evidence="1">TRAP transporter solute receptor, TAXI family</fullName>
    </submittedName>
</protein>
<dbReference type="Gene3D" id="3.40.190.10">
    <property type="entry name" value="Periplasmic binding protein-like II"/>
    <property type="match status" value="2"/>
</dbReference>
<keyword evidence="1" id="KW-0675">Receptor</keyword>
<dbReference type="PANTHER" id="PTHR42941">
    <property type="entry name" value="SLL1037 PROTEIN"/>
    <property type="match status" value="1"/>
</dbReference>
<evidence type="ECO:0000313" key="1">
    <source>
        <dbReference type="EMBL" id="SDF03985.1"/>
    </source>
</evidence>
<organism evidence="1 2">
    <name type="scientific">Limimaricola pyoseonensis</name>
    <dbReference type="NCBI Taxonomy" id="521013"/>
    <lineage>
        <taxon>Bacteria</taxon>
        <taxon>Pseudomonadati</taxon>
        <taxon>Pseudomonadota</taxon>
        <taxon>Alphaproteobacteria</taxon>
        <taxon>Rhodobacterales</taxon>
        <taxon>Paracoccaceae</taxon>
        <taxon>Limimaricola</taxon>
    </lineage>
</organism>
<dbReference type="NCBIfam" id="TIGR02122">
    <property type="entry name" value="TRAP_TAXI"/>
    <property type="match status" value="1"/>
</dbReference>
<dbReference type="Pfam" id="PF16868">
    <property type="entry name" value="NMT1_3"/>
    <property type="match status" value="1"/>
</dbReference>
<gene>
    <name evidence="1" type="ORF">SAMN04488567_3295</name>
</gene>
<dbReference type="SUPFAM" id="SSF53850">
    <property type="entry name" value="Periplasmic binding protein-like II"/>
    <property type="match status" value="1"/>
</dbReference>
<sequence>MTMHSAKLSVRGLITGMVGALAITASATGLQAMEQKPVQIITAGTGGSWFPTGATIADLANQSFDGQPVSVIPGAGAIGNIARVGVGKSDMGLSYGPFLKLAKEGGNDINPGEGYDDLRAILALNAYPFHFLVADSVGISSLDELKDIAGDINLASEVTGSSMHFIVQRMFENYGLPLDEIEKAGGSVQQLNTDGRKDAWQNGQVNMASFMFAPPHPVIIEQMRIRDSQIMGFTDEVLDQLTGELGFDVFELTSEHYPKQKAATKTVAMPTLLFGTADLDDELVYELVKNVANNKQRMVNAVGSLESWNPEDMVKGLGIEIHPGALKFYKEQGWID</sequence>
<evidence type="ECO:0000313" key="2">
    <source>
        <dbReference type="Proteomes" id="UP000198922"/>
    </source>
</evidence>
<dbReference type="EMBL" id="FNAT01000006">
    <property type="protein sequence ID" value="SDF03985.1"/>
    <property type="molecule type" value="Genomic_DNA"/>
</dbReference>
<name>A0A1G7HU95_9RHOB</name>
<dbReference type="PANTHER" id="PTHR42941:SF1">
    <property type="entry name" value="SLL1037 PROTEIN"/>
    <property type="match status" value="1"/>
</dbReference>
<reference evidence="2" key="1">
    <citation type="submission" date="2016-10" db="EMBL/GenBank/DDBJ databases">
        <authorList>
            <person name="Varghese N."/>
            <person name="Submissions S."/>
        </authorList>
    </citation>
    <scope>NUCLEOTIDE SEQUENCE [LARGE SCALE GENOMIC DNA]</scope>
    <source>
        <strain evidence="2">DSM 21424</strain>
    </source>
</reference>
<dbReference type="RefSeq" id="WP_090113769.1">
    <property type="nucleotide sequence ID" value="NZ_FNAT01000006.1"/>
</dbReference>
<proteinExistence type="predicted"/>
<dbReference type="STRING" id="521013.SAMN04488567_3295"/>
<dbReference type="AlphaFoldDB" id="A0A1G7HU95"/>
<dbReference type="OrthoDB" id="9776669at2"/>
<dbReference type="Proteomes" id="UP000198922">
    <property type="component" value="Unassembled WGS sequence"/>
</dbReference>
<accession>A0A1G7HU95</accession>
<keyword evidence="2" id="KW-1185">Reference proteome</keyword>